<evidence type="ECO:0000313" key="2">
    <source>
        <dbReference type="Proteomes" id="UP000621670"/>
    </source>
</evidence>
<dbReference type="Proteomes" id="UP000621670">
    <property type="component" value="Unassembled WGS sequence"/>
</dbReference>
<keyword evidence="2" id="KW-1185">Reference proteome</keyword>
<gene>
    <name evidence="1" type="ORF">H8R26_05095</name>
</gene>
<protein>
    <submittedName>
        <fullName evidence="1">Uncharacterized protein</fullName>
    </submittedName>
</protein>
<reference evidence="1 2" key="1">
    <citation type="submission" date="2020-08" db="EMBL/GenBank/DDBJ databases">
        <title>Description of novel Flavobacterium F-400 isolate.</title>
        <authorList>
            <person name="Saticioglu I."/>
            <person name="Duman M."/>
            <person name="Altun S."/>
        </authorList>
    </citation>
    <scope>NUCLEOTIDE SEQUENCE [LARGE SCALE GENOMIC DNA]</scope>
    <source>
        <strain evidence="1 2">F-400</strain>
    </source>
</reference>
<evidence type="ECO:0000313" key="1">
    <source>
        <dbReference type="EMBL" id="MBC5862791.1"/>
    </source>
</evidence>
<comment type="caution">
    <text evidence="1">The sequence shown here is derived from an EMBL/GenBank/DDBJ whole genome shotgun (WGS) entry which is preliminary data.</text>
</comment>
<dbReference type="EMBL" id="JACRUM010000002">
    <property type="protein sequence ID" value="MBC5862791.1"/>
    <property type="molecule type" value="Genomic_DNA"/>
</dbReference>
<accession>A0ABR7JE60</accession>
<proteinExistence type="predicted"/>
<organism evidence="1 2">
    <name type="scientific">Flavobacterium turcicum</name>
    <dbReference type="NCBI Taxonomy" id="2764718"/>
    <lineage>
        <taxon>Bacteria</taxon>
        <taxon>Pseudomonadati</taxon>
        <taxon>Bacteroidota</taxon>
        <taxon>Flavobacteriia</taxon>
        <taxon>Flavobacteriales</taxon>
        <taxon>Flavobacteriaceae</taxon>
        <taxon>Flavobacterium</taxon>
    </lineage>
</organism>
<name>A0ABR7JE60_9FLAO</name>
<sequence length="130" mass="15106">MKKAIVISFVFIFLCANTEMGQLLKLPNLLHHFLEHNEEHDHNEDISLLDFIQIHYSNKEHHHKKGDNDHQSLPFKTISHNTTILLAFHKSEVFIFRKNIAAPKSNAIVFNPQLYNSGVFVNIWLPPKLS</sequence>